<evidence type="ECO:0008006" key="8">
    <source>
        <dbReference type="Google" id="ProtNLM"/>
    </source>
</evidence>
<organism evidence="6 7">
    <name type="scientific">Lottia gigantea</name>
    <name type="common">Giant owl limpet</name>
    <dbReference type="NCBI Taxonomy" id="225164"/>
    <lineage>
        <taxon>Eukaryota</taxon>
        <taxon>Metazoa</taxon>
        <taxon>Spiralia</taxon>
        <taxon>Lophotrochozoa</taxon>
        <taxon>Mollusca</taxon>
        <taxon>Gastropoda</taxon>
        <taxon>Patellogastropoda</taxon>
        <taxon>Lottioidea</taxon>
        <taxon>Lottiidae</taxon>
        <taxon>Lottia</taxon>
    </lineage>
</organism>
<dbReference type="EMBL" id="KB204047">
    <property type="protein sequence ID" value="ESO82075.1"/>
    <property type="molecule type" value="Genomic_DNA"/>
</dbReference>
<sequence length="162" mass="17355">MVEIKGFSLFSLLAVILAGIGCLFHLIGLSVVYWVVSDPFVSGYGSGLWQQCGLTCASYSYTPDYWKATQAFVIIGLLIGVGGLVMSLVAMIQKTRMFRLLGMVGCAAAALCILLAIIIFGASITLGRGTQWGWGFILCIISSFFFIAAAVLNFLEYRGAAV</sequence>
<dbReference type="KEGG" id="lgi:LOTGIDRAFT_237157"/>
<keyword evidence="7" id="KW-1185">Reference proteome</keyword>
<evidence type="ECO:0000256" key="3">
    <source>
        <dbReference type="ARBA" id="ARBA00022989"/>
    </source>
</evidence>
<dbReference type="OMA" id="WEGCVND"/>
<evidence type="ECO:0000256" key="5">
    <source>
        <dbReference type="SAM" id="Phobius"/>
    </source>
</evidence>
<protein>
    <recommendedName>
        <fullName evidence="8">Lens fiber membrane intrinsic protein</fullName>
    </recommendedName>
</protein>
<feature type="transmembrane region" description="Helical" evidence="5">
    <location>
        <begin position="71"/>
        <end position="92"/>
    </location>
</feature>
<dbReference type="RefSeq" id="XP_009067240.1">
    <property type="nucleotide sequence ID" value="XM_009068992.1"/>
</dbReference>
<name>V3ZID2_LOTGI</name>
<gene>
    <name evidence="6" type="ORF">LOTGIDRAFT_237157</name>
</gene>
<feature type="transmembrane region" description="Helical" evidence="5">
    <location>
        <begin position="104"/>
        <end position="126"/>
    </location>
</feature>
<dbReference type="OrthoDB" id="6097653at2759"/>
<feature type="transmembrane region" description="Helical" evidence="5">
    <location>
        <begin position="12"/>
        <end position="36"/>
    </location>
</feature>
<dbReference type="PROSITE" id="PS51257">
    <property type="entry name" value="PROKAR_LIPOPROTEIN"/>
    <property type="match status" value="1"/>
</dbReference>
<dbReference type="PANTHER" id="PTHR10671:SF108">
    <property type="entry name" value="CLAUDIN FAMILY PROTEIN-RELATED"/>
    <property type="match status" value="1"/>
</dbReference>
<dbReference type="CTD" id="20250367"/>
<accession>V3ZID2</accession>
<keyword evidence="4 5" id="KW-0472">Membrane</keyword>
<keyword evidence="2 5" id="KW-0812">Transmembrane</keyword>
<feature type="transmembrane region" description="Helical" evidence="5">
    <location>
        <begin position="132"/>
        <end position="155"/>
    </location>
</feature>
<dbReference type="PANTHER" id="PTHR10671">
    <property type="entry name" value="EPITHELIAL MEMBRANE PROTEIN-RELATED"/>
    <property type="match status" value="1"/>
</dbReference>
<comment type="subcellular location">
    <subcellularLocation>
        <location evidence="1">Membrane</location>
        <topology evidence="1">Multi-pass membrane protein</topology>
    </subcellularLocation>
</comment>
<keyword evidence="3 5" id="KW-1133">Transmembrane helix</keyword>
<evidence type="ECO:0000313" key="6">
    <source>
        <dbReference type="EMBL" id="ESO82075.1"/>
    </source>
</evidence>
<evidence type="ECO:0000313" key="7">
    <source>
        <dbReference type="Proteomes" id="UP000030746"/>
    </source>
</evidence>
<reference evidence="6 7" key="1">
    <citation type="journal article" date="2013" name="Nature">
        <title>Insights into bilaterian evolution from three spiralian genomes.</title>
        <authorList>
            <person name="Simakov O."/>
            <person name="Marletaz F."/>
            <person name="Cho S.J."/>
            <person name="Edsinger-Gonzales E."/>
            <person name="Havlak P."/>
            <person name="Hellsten U."/>
            <person name="Kuo D.H."/>
            <person name="Larsson T."/>
            <person name="Lv J."/>
            <person name="Arendt D."/>
            <person name="Savage R."/>
            <person name="Osoegawa K."/>
            <person name="de Jong P."/>
            <person name="Grimwood J."/>
            <person name="Chapman J.A."/>
            <person name="Shapiro H."/>
            <person name="Aerts A."/>
            <person name="Otillar R.P."/>
            <person name="Terry A.Y."/>
            <person name="Boore J.L."/>
            <person name="Grigoriev I.V."/>
            <person name="Lindberg D.R."/>
            <person name="Seaver E.C."/>
            <person name="Weisblat D.A."/>
            <person name="Putnam N.H."/>
            <person name="Rokhsar D.S."/>
        </authorList>
    </citation>
    <scope>NUCLEOTIDE SEQUENCE [LARGE SCALE GENOMIC DNA]</scope>
</reference>
<dbReference type="Gene3D" id="1.20.140.150">
    <property type="match status" value="1"/>
</dbReference>
<dbReference type="GeneID" id="20250367"/>
<dbReference type="GO" id="GO:0005886">
    <property type="term" value="C:plasma membrane"/>
    <property type="evidence" value="ECO:0007669"/>
    <property type="project" value="TreeGrafter"/>
</dbReference>
<evidence type="ECO:0000256" key="2">
    <source>
        <dbReference type="ARBA" id="ARBA00022692"/>
    </source>
</evidence>
<proteinExistence type="predicted"/>
<dbReference type="AlphaFoldDB" id="V3ZID2"/>
<dbReference type="Proteomes" id="UP000030746">
    <property type="component" value="Unassembled WGS sequence"/>
</dbReference>
<dbReference type="InterPro" id="IPR050579">
    <property type="entry name" value="PMP-22/EMP/MP20-like"/>
</dbReference>
<evidence type="ECO:0000256" key="1">
    <source>
        <dbReference type="ARBA" id="ARBA00004141"/>
    </source>
</evidence>
<evidence type="ECO:0000256" key="4">
    <source>
        <dbReference type="ARBA" id="ARBA00023136"/>
    </source>
</evidence>
<dbReference type="HOGENOM" id="CLU_1688735_0_0_1"/>